<sequence>MSETRDLAEPVEAARRAGAGASGLASLHADLTSSTKQPQKSQPVIVPRFRALGPHVSGNPKGKKAAKREFWRNVRHAGGSDAASMLIRRENRFDPRAARAPTVAHAVPSGVDAGWAALGQEFGFLPVWNDIAVIEHRSPTYVGALAKVEGASRKVARLRELLATKGIDDVTVVLAISKPKAEEIDLICDQDAHVVAVPETFWAQDAAGRVGTCRGLIAQPSGVDHLLPGITADEMRLCDRVDGQYSGRNPDLDEADVEEWRHRVFETARVA</sequence>
<keyword evidence="3" id="KW-1185">Reference proteome</keyword>
<evidence type="ECO:0000313" key="3">
    <source>
        <dbReference type="Proteomes" id="UP000583454"/>
    </source>
</evidence>
<comment type="caution">
    <text evidence="2">The sequence shown here is derived from an EMBL/GenBank/DDBJ whole genome shotgun (WGS) entry which is preliminary data.</text>
</comment>
<evidence type="ECO:0000313" key="2">
    <source>
        <dbReference type="EMBL" id="MBB5758534.1"/>
    </source>
</evidence>
<accession>A0A840ZMW9</accession>
<dbReference type="RefSeq" id="WP_183571058.1">
    <property type="nucleotide sequence ID" value="NZ_JACHOP010000014.1"/>
</dbReference>
<protein>
    <submittedName>
        <fullName evidence="2">Uncharacterized protein</fullName>
    </submittedName>
</protein>
<gene>
    <name evidence="2" type="ORF">HNR00_003256</name>
</gene>
<proteinExistence type="predicted"/>
<dbReference type="EMBL" id="JACHOP010000014">
    <property type="protein sequence ID" value="MBB5758534.1"/>
    <property type="molecule type" value="Genomic_DNA"/>
</dbReference>
<dbReference type="AlphaFoldDB" id="A0A840ZMW9"/>
<evidence type="ECO:0000256" key="1">
    <source>
        <dbReference type="SAM" id="MobiDB-lite"/>
    </source>
</evidence>
<feature type="region of interest" description="Disordered" evidence="1">
    <location>
        <begin position="1"/>
        <end position="22"/>
    </location>
</feature>
<dbReference type="Proteomes" id="UP000583454">
    <property type="component" value="Unassembled WGS sequence"/>
</dbReference>
<name>A0A840ZMW9_9HYPH</name>
<reference evidence="2 3" key="1">
    <citation type="submission" date="2020-08" db="EMBL/GenBank/DDBJ databases">
        <title>Genomic Encyclopedia of Type Strains, Phase IV (KMG-IV): sequencing the most valuable type-strain genomes for metagenomic binning, comparative biology and taxonomic classification.</title>
        <authorList>
            <person name="Goeker M."/>
        </authorList>
    </citation>
    <scope>NUCLEOTIDE SEQUENCE [LARGE SCALE GENOMIC DNA]</scope>
    <source>
        <strain evidence="2 3">DSM 2163</strain>
    </source>
</reference>
<feature type="compositionally biased region" description="Basic and acidic residues" evidence="1">
    <location>
        <begin position="1"/>
        <end position="15"/>
    </location>
</feature>
<organism evidence="2 3">
    <name type="scientific">Methylorubrum rhodinum</name>
    <dbReference type="NCBI Taxonomy" id="29428"/>
    <lineage>
        <taxon>Bacteria</taxon>
        <taxon>Pseudomonadati</taxon>
        <taxon>Pseudomonadota</taxon>
        <taxon>Alphaproteobacteria</taxon>
        <taxon>Hyphomicrobiales</taxon>
        <taxon>Methylobacteriaceae</taxon>
        <taxon>Methylorubrum</taxon>
    </lineage>
</organism>